<gene>
    <name evidence="2" type="ORF">SHKM778_76590</name>
</gene>
<dbReference type="AlphaFoldDB" id="A0AAT9HUD2"/>
<name>A0AAT9HUD2_9ACTN</name>
<feature type="compositionally biased region" description="Basic and acidic residues" evidence="1">
    <location>
        <begin position="1"/>
        <end position="10"/>
    </location>
</feature>
<proteinExistence type="predicted"/>
<feature type="region of interest" description="Disordered" evidence="1">
    <location>
        <begin position="1"/>
        <end position="23"/>
    </location>
</feature>
<reference evidence="2" key="2">
    <citation type="submission" date="2024-07" db="EMBL/GenBank/DDBJ databases">
        <title>Streptomyces haneummycinica sp. nov., a new antibiotic-producing actinobacterium isolated from marine sediment.</title>
        <authorList>
            <person name="Uemura M."/>
            <person name="Hamada M."/>
            <person name="Hirano S."/>
            <person name="Kobayashi K."/>
            <person name="Ohshiro T."/>
            <person name="Kobayashi T."/>
            <person name="Terahara T."/>
        </authorList>
    </citation>
    <scope>NUCLEOTIDE SEQUENCE</scope>
    <source>
        <strain evidence="2">KM77-8</strain>
    </source>
</reference>
<reference evidence="2" key="1">
    <citation type="submission" date="2024-06" db="EMBL/GenBank/DDBJ databases">
        <authorList>
            <consortium name="consrtm"/>
            <person name="Uemura M."/>
            <person name="Terahara T."/>
        </authorList>
    </citation>
    <scope>NUCLEOTIDE SEQUENCE</scope>
    <source>
        <strain evidence="2">KM77-8</strain>
    </source>
</reference>
<organism evidence="2">
    <name type="scientific">Streptomyces haneummycinicus</name>
    <dbReference type="NCBI Taxonomy" id="3074435"/>
    <lineage>
        <taxon>Bacteria</taxon>
        <taxon>Bacillati</taxon>
        <taxon>Actinomycetota</taxon>
        <taxon>Actinomycetes</taxon>
        <taxon>Kitasatosporales</taxon>
        <taxon>Streptomycetaceae</taxon>
        <taxon>Streptomyces</taxon>
    </lineage>
</organism>
<accession>A0AAT9HUD2</accession>
<dbReference type="EMBL" id="AP035768">
    <property type="protein sequence ID" value="BFO21271.1"/>
    <property type="molecule type" value="Genomic_DNA"/>
</dbReference>
<protein>
    <submittedName>
        <fullName evidence="2">Uncharacterized protein</fullName>
    </submittedName>
</protein>
<sequence length="77" mass="8431">MSASRYETHVTVHRPGPDEPAGLRGWADTAGLELTHLALSRGRMRQHYVTEYPSFEHDVRVSGERLARAVAAAFGGA</sequence>
<evidence type="ECO:0000256" key="1">
    <source>
        <dbReference type="SAM" id="MobiDB-lite"/>
    </source>
</evidence>
<evidence type="ECO:0000313" key="2">
    <source>
        <dbReference type="EMBL" id="BFO21271.1"/>
    </source>
</evidence>